<gene>
    <name evidence="1" type="ORF">F929_02440</name>
</gene>
<accession>R8YSW7</accession>
<evidence type="ECO:0000313" key="2">
    <source>
        <dbReference type="Proteomes" id="UP000013986"/>
    </source>
</evidence>
<dbReference type="AlphaFoldDB" id="R8YSW7"/>
<sequence>MYIFYTKKIETFGQRSKIFQTENLFLFNKR</sequence>
<dbReference type="HOGENOM" id="CLU_3401647_0_0_6"/>
<organism evidence="1 2">
    <name type="scientific">Acinetobacter lactucae</name>
    <dbReference type="NCBI Taxonomy" id="1785128"/>
    <lineage>
        <taxon>Bacteria</taxon>
        <taxon>Pseudomonadati</taxon>
        <taxon>Pseudomonadota</taxon>
        <taxon>Gammaproteobacteria</taxon>
        <taxon>Moraxellales</taxon>
        <taxon>Moraxellaceae</taxon>
        <taxon>Acinetobacter</taxon>
        <taxon>Acinetobacter calcoaceticus/baumannii complex</taxon>
    </lineage>
</organism>
<evidence type="ECO:0000313" key="1">
    <source>
        <dbReference type="EMBL" id="EOQ72505.1"/>
    </source>
</evidence>
<proteinExistence type="predicted"/>
<reference evidence="1 2" key="1">
    <citation type="submission" date="2013-02" db="EMBL/GenBank/DDBJ databases">
        <title>The Genome Sequence of Acinetobacter pittii ANC 4052.</title>
        <authorList>
            <consortium name="The Broad Institute Genome Sequencing Platform"/>
            <consortium name="The Broad Institute Genome Sequencing Center for Infectious Disease"/>
            <person name="Cerqueira G."/>
            <person name="Feldgarden M."/>
            <person name="Courvalin P."/>
            <person name="Perichon B."/>
            <person name="Grillot-Courvalin C."/>
            <person name="Clermont D."/>
            <person name="Rocha E."/>
            <person name="Yoon E.-J."/>
            <person name="Nemec A."/>
            <person name="Walker B."/>
            <person name="Young S.K."/>
            <person name="Zeng Q."/>
            <person name="Gargeya S."/>
            <person name="Fitzgerald M."/>
            <person name="Haas B."/>
            <person name="Abouelleil A."/>
            <person name="Alvarado L."/>
            <person name="Arachchi H.M."/>
            <person name="Berlin A.M."/>
            <person name="Chapman S.B."/>
            <person name="Dewar J."/>
            <person name="Goldberg J."/>
            <person name="Griggs A."/>
            <person name="Gujja S."/>
            <person name="Hansen M."/>
            <person name="Howarth C."/>
            <person name="Imamovic A."/>
            <person name="Larimer J."/>
            <person name="McCowan C."/>
            <person name="Murphy C."/>
            <person name="Neiman D."/>
            <person name="Pearson M."/>
            <person name="Priest M."/>
            <person name="Roberts A."/>
            <person name="Saif S."/>
            <person name="Shea T."/>
            <person name="Sisk P."/>
            <person name="Sykes S."/>
            <person name="Wortman J."/>
            <person name="Nusbaum C."/>
            <person name="Birren B."/>
        </authorList>
    </citation>
    <scope>NUCLEOTIDE SEQUENCE [LARGE SCALE GENOMIC DNA]</scope>
    <source>
        <strain evidence="1 2">ANC 4052</strain>
    </source>
</reference>
<dbReference type="Proteomes" id="UP000013986">
    <property type="component" value="Unassembled WGS sequence"/>
</dbReference>
<dbReference type="EMBL" id="APQO01000006">
    <property type="protein sequence ID" value="EOQ72505.1"/>
    <property type="molecule type" value="Genomic_DNA"/>
</dbReference>
<comment type="caution">
    <text evidence="1">The sequence shown here is derived from an EMBL/GenBank/DDBJ whole genome shotgun (WGS) entry which is preliminary data.</text>
</comment>
<protein>
    <submittedName>
        <fullName evidence="1">Uncharacterized protein</fullName>
    </submittedName>
</protein>
<name>R8YSW7_9GAMM</name>